<protein>
    <submittedName>
        <fullName evidence="7">Sigma-54-dependent transcriptional regulator EatR</fullName>
    </submittedName>
</protein>
<dbReference type="Pfam" id="PF25601">
    <property type="entry name" value="AAA_lid_14"/>
    <property type="match status" value="1"/>
</dbReference>
<dbReference type="InterPro" id="IPR025662">
    <property type="entry name" value="Sigma_54_int_dom_ATP-bd_1"/>
</dbReference>
<evidence type="ECO:0000256" key="5">
    <source>
        <dbReference type="ARBA" id="ARBA00023163"/>
    </source>
</evidence>
<proteinExistence type="predicted"/>
<dbReference type="InterPro" id="IPR009057">
    <property type="entry name" value="Homeodomain-like_sf"/>
</dbReference>
<keyword evidence="8" id="KW-1185">Reference proteome</keyword>
<dbReference type="Pfam" id="PF14532">
    <property type="entry name" value="Sigma54_activ_2"/>
    <property type="match status" value="1"/>
</dbReference>
<keyword evidence="5" id="KW-0804">Transcription</keyword>
<feature type="domain" description="Sigma-54 factor interaction" evidence="6">
    <location>
        <begin position="363"/>
        <end position="526"/>
    </location>
</feature>
<dbReference type="CDD" id="cd00009">
    <property type="entry name" value="AAA"/>
    <property type="match status" value="1"/>
</dbReference>
<evidence type="ECO:0000256" key="4">
    <source>
        <dbReference type="ARBA" id="ARBA00023015"/>
    </source>
</evidence>
<gene>
    <name evidence="7" type="primary">eatR</name>
    <name evidence="7" type="ORF">GCM10022404_17730</name>
</gene>
<evidence type="ECO:0000259" key="6">
    <source>
        <dbReference type="PROSITE" id="PS50045"/>
    </source>
</evidence>
<dbReference type="PROSITE" id="PS00675">
    <property type="entry name" value="SIGMA54_INTERACT_1"/>
    <property type="match status" value="1"/>
</dbReference>
<keyword evidence="2" id="KW-0067">ATP-binding</keyword>
<keyword evidence="4" id="KW-0805">Transcription regulation</keyword>
<dbReference type="Gene3D" id="1.10.8.60">
    <property type="match status" value="1"/>
</dbReference>
<keyword evidence="3" id="KW-0902">Two-component regulatory system</keyword>
<accession>A0ABP7K7J0</accession>
<dbReference type="Pfam" id="PF02954">
    <property type="entry name" value="HTH_8"/>
    <property type="match status" value="1"/>
</dbReference>
<dbReference type="InterPro" id="IPR002078">
    <property type="entry name" value="Sigma_54_int"/>
</dbReference>
<evidence type="ECO:0000256" key="3">
    <source>
        <dbReference type="ARBA" id="ARBA00023012"/>
    </source>
</evidence>
<evidence type="ECO:0000313" key="7">
    <source>
        <dbReference type="EMBL" id="GAA3868092.1"/>
    </source>
</evidence>
<dbReference type="PANTHER" id="PTHR32071">
    <property type="entry name" value="TRANSCRIPTIONAL REGULATORY PROTEIN"/>
    <property type="match status" value="1"/>
</dbReference>
<comment type="caution">
    <text evidence="7">The sequence shown here is derived from an EMBL/GenBank/DDBJ whole genome shotgun (WGS) entry which is preliminary data.</text>
</comment>
<dbReference type="Gene3D" id="3.30.450.40">
    <property type="match status" value="1"/>
</dbReference>
<dbReference type="SMART" id="SM00382">
    <property type="entry name" value="AAA"/>
    <property type="match status" value="1"/>
</dbReference>
<dbReference type="InterPro" id="IPR002197">
    <property type="entry name" value="HTH_Fis"/>
</dbReference>
<dbReference type="InterPro" id="IPR058031">
    <property type="entry name" value="AAA_lid_NorR"/>
</dbReference>
<reference evidence="8" key="1">
    <citation type="journal article" date="2019" name="Int. J. Syst. Evol. Microbiol.">
        <title>The Global Catalogue of Microorganisms (GCM) 10K type strain sequencing project: providing services to taxonomists for standard genome sequencing and annotation.</title>
        <authorList>
            <consortium name="The Broad Institute Genomics Platform"/>
            <consortium name="The Broad Institute Genome Sequencing Center for Infectious Disease"/>
            <person name="Wu L."/>
            <person name="Ma J."/>
        </authorList>
    </citation>
    <scope>NUCLEOTIDE SEQUENCE [LARGE SCALE GENOMIC DNA]</scope>
    <source>
        <strain evidence="8">JCM 17190</strain>
    </source>
</reference>
<sequence length="602" mass="65670">MADYMTKTNAVPAIAASWARCERVYNLKRNAAQPILRLQSSEVAPRQEAMIDRTGGKQGIFRQLATLAANAGNCLIVTDRDGILVRLESKDAGEDWNGIALGSVWDERIAGTNGVSMALAEGRDFTVRGKDHFYSQLKPFACCSVPLRDAANEIIGVANLSSIDTGNPTDFLFAQQLLRAAASRIQQTLFEKKFTDQCIVSVAAHGRRDLIKGAELIAVDENGIILGATSQAHSLAGYETHAHLTGLSFEDAFGAEMPNIDHVPGRVLSVRRDQGPMLDLWSRAPLQDNRAVVGWRPVTMPVRHQRQQPTLKDFAIGSPALREICDRAKATLDHGLPILIEGETGTGKSALITALLGNAFNTVTVDCAALDASDENRDYVRSLIEQARIAVALDGAMPQKTALVFDNVDEMPPFAQAALRNILDETGKAHSTFDANMVIVTTCRRPLKDVVEERTFRDDLYYMLSGAAFILPPLRHRDARPLAKCMAQRLAGKQVTLTQDATDEISNYGWPGNVRELQSVLRQALIQGDGTQITRLDLALATSSPVSTPCIAMRPSPYNEEQTLLDALNGARWNVSKAARTLGIGRATIHRKMKAFGIARPI</sequence>
<organism evidence="7 8">
    <name type="scientific">Celeribacter arenosi</name>
    <dbReference type="NCBI Taxonomy" id="792649"/>
    <lineage>
        <taxon>Bacteria</taxon>
        <taxon>Pseudomonadati</taxon>
        <taxon>Pseudomonadota</taxon>
        <taxon>Alphaproteobacteria</taxon>
        <taxon>Rhodobacterales</taxon>
        <taxon>Roseobacteraceae</taxon>
        <taxon>Celeribacter</taxon>
    </lineage>
</organism>
<dbReference type="InterPro" id="IPR027417">
    <property type="entry name" value="P-loop_NTPase"/>
</dbReference>
<evidence type="ECO:0000313" key="8">
    <source>
        <dbReference type="Proteomes" id="UP001399917"/>
    </source>
</evidence>
<name>A0ABP7K7J0_9RHOB</name>
<dbReference type="PROSITE" id="PS50045">
    <property type="entry name" value="SIGMA54_INTERACT_4"/>
    <property type="match status" value="1"/>
</dbReference>
<dbReference type="PRINTS" id="PR01590">
    <property type="entry name" value="HTHFIS"/>
</dbReference>
<evidence type="ECO:0000256" key="2">
    <source>
        <dbReference type="ARBA" id="ARBA00022840"/>
    </source>
</evidence>
<keyword evidence="1" id="KW-0547">Nucleotide-binding</keyword>
<dbReference type="EMBL" id="BAABDF010000007">
    <property type="protein sequence ID" value="GAA3868092.1"/>
    <property type="molecule type" value="Genomic_DNA"/>
</dbReference>
<dbReference type="PANTHER" id="PTHR32071:SF122">
    <property type="entry name" value="SIGMA FACTOR"/>
    <property type="match status" value="1"/>
</dbReference>
<dbReference type="Gene3D" id="3.40.50.300">
    <property type="entry name" value="P-loop containing nucleotide triphosphate hydrolases"/>
    <property type="match status" value="1"/>
</dbReference>
<dbReference type="Proteomes" id="UP001399917">
    <property type="component" value="Unassembled WGS sequence"/>
</dbReference>
<evidence type="ECO:0000256" key="1">
    <source>
        <dbReference type="ARBA" id="ARBA00022741"/>
    </source>
</evidence>
<dbReference type="InterPro" id="IPR003593">
    <property type="entry name" value="AAA+_ATPase"/>
</dbReference>
<dbReference type="SUPFAM" id="SSF52540">
    <property type="entry name" value="P-loop containing nucleoside triphosphate hydrolases"/>
    <property type="match status" value="1"/>
</dbReference>
<dbReference type="Gene3D" id="1.10.10.60">
    <property type="entry name" value="Homeodomain-like"/>
    <property type="match status" value="1"/>
</dbReference>
<dbReference type="SUPFAM" id="SSF46689">
    <property type="entry name" value="Homeodomain-like"/>
    <property type="match status" value="1"/>
</dbReference>
<dbReference type="InterPro" id="IPR029016">
    <property type="entry name" value="GAF-like_dom_sf"/>
</dbReference>